<dbReference type="Proteomes" id="UP000319143">
    <property type="component" value="Unassembled WGS sequence"/>
</dbReference>
<protein>
    <submittedName>
        <fullName evidence="1">Uncharacterized protein</fullName>
    </submittedName>
</protein>
<gene>
    <name evidence="1" type="ORF">Poly41_71600</name>
</gene>
<proteinExistence type="predicted"/>
<evidence type="ECO:0000313" key="2">
    <source>
        <dbReference type="Proteomes" id="UP000319143"/>
    </source>
</evidence>
<sequence length="70" mass="7542">MSVRNEVSDILLAVSCISPRPAWDDVTGERLLRLADADACVDNSPASRSEVLDAILSGIALRLETQSLMN</sequence>
<dbReference type="EMBL" id="SJPV01000055">
    <property type="protein sequence ID" value="TWU21331.1"/>
    <property type="molecule type" value="Genomic_DNA"/>
</dbReference>
<keyword evidence="2" id="KW-1185">Reference proteome</keyword>
<accession>A0A5C6CCW6</accession>
<comment type="caution">
    <text evidence="1">The sequence shown here is derived from an EMBL/GenBank/DDBJ whole genome shotgun (WGS) entry which is preliminary data.</text>
</comment>
<evidence type="ECO:0000313" key="1">
    <source>
        <dbReference type="EMBL" id="TWU21331.1"/>
    </source>
</evidence>
<reference evidence="1 2" key="1">
    <citation type="submission" date="2019-02" db="EMBL/GenBank/DDBJ databases">
        <title>Deep-cultivation of Planctomycetes and their phenomic and genomic characterization uncovers novel biology.</title>
        <authorList>
            <person name="Wiegand S."/>
            <person name="Jogler M."/>
            <person name="Boedeker C."/>
            <person name="Pinto D."/>
            <person name="Vollmers J."/>
            <person name="Rivas-Marin E."/>
            <person name="Kohn T."/>
            <person name="Peeters S.H."/>
            <person name="Heuer A."/>
            <person name="Rast P."/>
            <person name="Oberbeckmann S."/>
            <person name="Bunk B."/>
            <person name="Jeske O."/>
            <person name="Meyerdierks A."/>
            <person name="Storesund J.E."/>
            <person name="Kallscheuer N."/>
            <person name="Luecker S."/>
            <person name="Lage O.M."/>
            <person name="Pohl T."/>
            <person name="Merkel B.J."/>
            <person name="Hornburger P."/>
            <person name="Mueller R.-W."/>
            <person name="Bruemmer F."/>
            <person name="Labrenz M."/>
            <person name="Spormann A.M."/>
            <person name="Op Den Camp H."/>
            <person name="Overmann J."/>
            <person name="Amann R."/>
            <person name="Jetten M.S.M."/>
            <person name="Mascher T."/>
            <person name="Medema M.H."/>
            <person name="Devos D.P."/>
            <person name="Kaster A.-K."/>
            <person name="Ovreas L."/>
            <person name="Rohde M."/>
            <person name="Galperin M.Y."/>
            <person name="Jogler C."/>
        </authorList>
    </citation>
    <scope>NUCLEOTIDE SEQUENCE [LARGE SCALE GENOMIC DNA]</scope>
    <source>
        <strain evidence="1 2">Poly41</strain>
    </source>
</reference>
<dbReference type="OrthoDB" id="299912at2"/>
<dbReference type="AlphaFoldDB" id="A0A5C6CCW6"/>
<name>A0A5C6CCW6_9BACT</name>
<organism evidence="1 2">
    <name type="scientific">Novipirellula artificiosorum</name>
    <dbReference type="NCBI Taxonomy" id="2528016"/>
    <lineage>
        <taxon>Bacteria</taxon>
        <taxon>Pseudomonadati</taxon>
        <taxon>Planctomycetota</taxon>
        <taxon>Planctomycetia</taxon>
        <taxon>Pirellulales</taxon>
        <taxon>Pirellulaceae</taxon>
        <taxon>Novipirellula</taxon>
    </lineage>
</organism>